<evidence type="ECO:0000313" key="4">
    <source>
        <dbReference type="EMBL" id="VVM06819.1"/>
    </source>
</evidence>
<reference evidence="4" key="1">
    <citation type="submission" date="2019-09" db="EMBL/GenBank/DDBJ databases">
        <authorList>
            <person name="Cremers G."/>
        </authorList>
    </citation>
    <scope>NUCLEOTIDE SEQUENCE [LARGE SCALE GENOMIC DNA]</scope>
    <source>
        <strain evidence="4">3B</strain>
    </source>
</reference>
<keyword evidence="5" id="KW-1185">Reference proteome</keyword>
<proteinExistence type="predicted"/>
<dbReference type="Pfam" id="PF03787">
    <property type="entry name" value="RAMPs"/>
    <property type="match status" value="1"/>
</dbReference>
<evidence type="ECO:0000256" key="1">
    <source>
        <dbReference type="ARBA" id="ARBA00023118"/>
    </source>
</evidence>
<evidence type="ECO:0000313" key="5">
    <source>
        <dbReference type="Proteomes" id="UP000381693"/>
    </source>
</evidence>
<dbReference type="NCBIfam" id="TIGR01894">
    <property type="entry name" value="cas_TM1795_cmr1"/>
    <property type="match status" value="1"/>
</dbReference>
<name>A0A5E6MC72_9BACT</name>
<dbReference type="InterPro" id="IPR005537">
    <property type="entry name" value="RAMP_III_fam"/>
</dbReference>
<dbReference type="OrthoDB" id="190500at2"/>
<dbReference type="Proteomes" id="UP000381693">
    <property type="component" value="Unassembled WGS sequence"/>
</dbReference>
<feature type="domain" description="CRISPR type III-associated protein" evidence="3">
    <location>
        <begin position="7"/>
        <end position="153"/>
    </location>
</feature>
<protein>
    <recommendedName>
        <fullName evidence="3">CRISPR type III-associated protein domain-containing protein</fullName>
    </recommendedName>
</protein>
<dbReference type="EMBL" id="CABFUZ020000130">
    <property type="protein sequence ID" value="VVM06819.1"/>
    <property type="molecule type" value="Genomic_DNA"/>
</dbReference>
<feature type="compositionally biased region" description="Basic and acidic residues" evidence="2">
    <location>
        <begin position="207"/>
        <end position="219"/>
    </location>
</feature>
<dbReference type="RefSeq" id="WP_142525295.1">
    <property type="nucleotide sequence ID" value="NZ_CABFUZ020000130.1"/>
</dbReference>
<accession>A0A5E6MC72</accession>
<comment type="caution">
    <text evidence="4">The sequence shown here is derived from an EMBL/GenBank/DDBJ whole genome shotgun (WGS) entry which is preliminary data.</text>
</comment>
<sequence>MNVKSYEFEFLTPCFCGGAEPTKAELRVPAIRGQLRWWFRALGGSRTDEEEVFGCAGNSSAASKVVVRVERQPEGGERGWDRESHDGDYLWYFIKRGDRWKEEGALPPGSKAGVEIGFRQPLGKLEENWKKAWEAFCRFGSLGYRATRCAGAFRVDGFAGVLEAYEEAAERILKPAGFDFHFFREKQSDWRNLIAFAGAKLKELREKYPSPESKKEEKGPSPLGNTDPRQKSAVYFRPLKIDAGDYYLMLFEAPHKRVVEEKSRLKNGQESILKMVFPRR</sequence>
<evidence type="ECO:0000256" key="2">
    <source>
        <dbReference type="SAM" id="MobiDB-lite"/>
    </source>
</evidence>
<gene>
    <name evidence="4" type="ORF">MAMC_01278</name>
</gene>
<dbReference type="InterPro" id="IPR007522">
    <property type="entry name" value="CRISPR-assoc_prot_TM1795"/>
</dbReference>
<dbReference type="AlphaFoldDB" id="A0A5E6MC72"/>
<organism evidence="4 5">
    <name type="scientific">Methylacidimicrobium cyclopophantes</name>
    <dbReference type="NCBI Taxonomy" id="1041766"/>
    <lineage>
        <taxon>Bacteria</taxon>
        <taxon>Pseudomonadati</taxon>
        <taxon>Verrucomicrobiota</taxon>
        <taxon>Methylacidimicrobium</taxon>
    </lineage>
</organism>
<dbReference type="GO" id="GO:0051607">
    <property type="term" value="P:defense response to virus"/>
    <property type="evidence" value="ECO:0007669"/>
    <property type="project" value="UniProtKB-KW"/>
</dbReference>
<evidence type="ECO:0000259" key="3">
    <source>
        <dbReference type="Pfam" id="PF03787"/>
    </source>
</evidence>
<keyword evidence="1" id="KW-0051">Antiviral defense</keyword>
<feature type="region of interest" description="Disordered" evidence="2">
    <location>
        <begin position="207"/>
        <end position="229"/>
    </location>
</feature>